<keyword evidence="1" id="KW-0175">Coiled coil</keyword>
<evidence type="ECO:0000256" key="1">
    <source>
        <dbReference type="SAM" id="Coils"/>
    </source>
</evidence>
<reference evidence="2" key="1">
    <citation type="submission" date="2021-02" db="EMBL/GenBank/DDBJ databases">
        <title>Distinct virome patterns of the invasive cane toad (Rhinella marina) across its native and introduced ranges.</title>
        <authorList>
            <person name="Russo A.G."/>
            <person name="Harding E.F."/>
            <person name="Yan G.J."/>
            <person name="Selechnik D."/>
            <person name="Ducatez S."/>
            <person name="DeVore J.L."/>
            <person name="Zhou J."/>
            <person name="Sarma R.R."/>
            <person name="Lee Y.P."/>
            <person name="Richardson M.F."/>
            <person name="Shine R."/>
            <person name="Rollins L.A."/>
            <person name="White P.A."/>
        </authorList>
    </citation>
    <scope>NUCLEOTIDE SEQUENCE</scope>
</reference>
<feature type="coiled-coil region" evidence="1">
    <location>
        <begin position="155"/>
        <end position="182"/>
    </location>
</feature>
<name>A0A8F6UAA6_9VIRU</name>
<sequence>MEIKELIQENINKENKGKPMFMDINSAMCDPVFGKNEPKYALFSFIPNHIQNRKNKEFIEALYERNNITKPIRDSLIRLFCENKSTFPGVGRIRGCFDDVDSATKRAEHIVQTIDPFTSVMICSIGAPFPLVETGFADSTKLLDQETDKVVQDSIEAKQAAREQAVKNIKQREQKLVEETQNPHKNPLDNYIELRVKYAQIQHTLNEMDKKAVEYKDIVTRAIQDIKHVETKSPELKSQYFGAYLDACKEVGITPPDGFLSLLKEEF</sequence>
<dbReference type="InterPro" id="IPR043872">
    <property type="entry name" value="DUF5832"/>
</dbReference>
<organism evidence="2">
    <name type="scientific">Rhinella marina erythrocytic-like virus</name>
    <dbReference type="NCBI Taxonomy" id="2859906"/>
    <lineage>
        <taxon>Viruses</taxon>
        <taxon>Varidnaviria</taxon>
        <taxon>Bamfordvirae</taxon>
        <taxon>Nucleocytoviricota</taxon>
        <taxon>Megaviricetes</taxon>
        <taxon>Pimascovirales</taxon>
        <taxon>Pimascovirales incertae sedis</taxon>
        <taxon>Iridoviridae</taxon>
    </lineage>
</organism>
<proteinExistence type="predicted"/>
<dbReference type="Pfam" id="PF19150">
    <property type="entry name" value="DUF5832"/>
    <property type="match status" value="1"/>
</dbReference>
<evidence type="ECO:0000313" key="2">
    <source>
        <dbReference type="EMBL" id="QXT57799.1"/>
    </source>
</evidence>
<dbReference type="EMBL" id="MW582930">
    <property type="protein sequence ID" value="QXT57799.1"/>
    <property type="molecule type" value="Genomic_DNA"/>
</dbReference>
<accession>A0A8F6UAA6</accession>
<protein>
    <submittedName>
        <fullName evidence="2">Uncharacterized protein</fullName>
    </submittedName>
</protein>